<dbReference type="CDD" id="cd18139">
    <property type="entry name" value="HLD_clamp_RarA"/>
    <property type="match status" value="1"/>
</dbReference>
<reference evidence="6" key="1">
    <citation type="submission" date="2018-09" db="EMBL/GenBank/DDBJ databases">
        <authorList>
            <person name="Zhu H."/>
        </authorList>
    </citation>
    <scope>NUCLEOTIDE SEQUENCE [LARGE SCALE GENOMIC DNA]</scope>
    <source>
        <strain evidence="6">K2R23-3</strain>
    </source>
</reference>
<dbReference type="InterPro" id="IPR051314">
    <property type="entry name" value="AAA_ATPase_RarA/MGS1/WRNIP1"/>
</dbReference>
<dbReference type="GO" id="GO:0005524">
    <property type="term" value="F:ATP binding"/>
    <property type="evidence" value="ECO:0007669"/>
    <property type="project" value="UniProtKB-KW"/>
</dbReference>
<dbReference type="GO" id="GO:0003677">
    <property type="term" value="F:DNA binding"/>
    <property type="evidence" value="ECO:0007669"/>
    <property type="project" value="InterPro"/>
</dbReference>
<dbReference type="Pfam" id="PF00004">
    <property type="entry name" value="AAA"/>
    <property type="match status" value="1"/>
</dbReference>
<dbReference type="GO" id="GO:0000731">
    <property type="term" value="P:DNA synthesis involved in DNA repair"/>
    <property type="evidence" value="ECO:0007669"/>
    <property type="project" value="TreeGrafter"/>
</dbReference>
<dbReference type="Pfam" id="PF16193">
    <property type="entry name" value="AAA_assoc_2"/>
    <property type="match status" value="1"/>
</dbReference>
<dbReference type="Proteomes" id="UP000265725">
    <property type="component" value="Chromosome"/>
</dbReference>
<dbReference type="Gene3D" id="1.10.8.60">
    <property type="match status" value="1"/>
</dbReference>
<dbReference type="InterPro" id="IPR021886">
    <property type="entry name" value="MgsA_C"/>
</dbReference>
<proteinExistence type="inferred from homology"/>
<dbReference type="KEGG" id="paek:D3873_07340"/>
<protein>
    <submittedName>
        <fullName evidence="5">Replication-associated recombination protein A</fullName>
    </submittedName>
</protein>
<keyword evidence="6" id="KW-1185">Reference proteome</keyword>
<evidence type="ECO:0000256" key="1">
    <source>
        <dbReference type="ARBA" id="ARBA00008959"/>
    </source>
</evidence>
<dbReference type="InterPro" id="IPR008921">
    <property type="entry name" value="DNA_pol3_clamp-load_cplx_C"/>
</dbReference>
<gene>
    <name evidence="5" type="ORF">D3873_07340</name>
</gene>
<dbReference type="Pfam" id="PF12002">
    <property type="entry name" value="MgsA_C"/>
    <property type="match status" value="1"/>
</dbReference>
<dbReference type="GO" id="GO:0008047">
    <property type="term" value="F:enzyme activator activity"/>
    <property type="evidence" value="ECO:0007669"/>
    <property type="project" value="TreeGrafter"/>
</dbReference>
<dbReference type="OrthoDB" id="9778364at2"/>
<dbReference type="AlphaFoldDB" id="A0A385YSB8"/>
<dbReference type="InterPro" id="IPR003593">
    <property type="entry name" value="AAA+_ATPase"/>
</dbReference>
<dbReference type="InterPro" id="IPR032423">
    <property type="entry name" value="AAA_assoc_2"/>
</dbReference>
<dbReference type="EMBL" id="CP032418">
    <property type="protein sequence ID" value="AYC29715.1"/>
    <property type="molecule type" value="Genomic_DNA"/>
</dbReference>
<sequence length="430" mass="46922">MHQEPLAYRMRPTALDEVVGQDAIIGPSTALYKMIQHGHVPSMLLYGPPGTGKTSLAYAIAGSSNLPFYALNATRAGKKDVETIVDEARLQGKVILFLDEIHRFNKLQQDTLLPHVENGSIILIGATTENPFHDVNPAIRSRCGEIKQLSRLETKDTVTLLKRALTDKSKGLGKQEIQITEEQIESIAIAASGDARKALTLLESVVSASDEENGVLLIEDSLLTQLMKRIGVFGDKNGSHFYNLLSALQKSVRGSDVNAAMFYLAHLLESGDLIAVNRRLLVMAYEDIGMANPDVGQRVLAAVQSAERLGMPEARIPLANAVVEMALSEKSNSAYKAIDQAMRSIEEGSIADIPNHLKDTHYAGAAALGHGGYQYPHDTPIGTFGGWNAQSYLPDKLVKSTFYTPVLAGEEVKKAKIYEKLQTFRKQAEK</sequence>
<dbReference type="SUPFAM" id="SSF48019">
    <property type="entry name" value="post-AAA+ oligomerization domain-like"/>
    <property type="match status" value="1"/>
</dbReference>
<dbReference type="CDD" id="cd00009">
    <property type="entry name" value="AAA"/>
    <property type="match status" value="1"/>
</dbReference>
<dbReference type="SUPFAM" id="SSF52540">
    <property type="entry name" value="P-loop containing nucleoside triphosphate hydrolases"/>
    <property type="match status" value="1"/>
</dbReference>
<dbReference type="SMART" id="SM00382">
    <property type="entry name" value="AAA"/>
    <property type="match status" value="1"/>
</dbReference>
<comment type="similarity">
    <text evidence="1">Belongs to the AAA ATPase family. RarA/MGS1/WRNIP1 subfamily.</text>
</comment>
<name>A0A385YSB8_9BACL</name>
<evidence type="ECO:0000256" key="2">
    <source>
        <dbReference type="ARBA" id="ARBA00022741"/>
    </source>
</evidence>
<dbReference type="PANTHER" id="PTHR13779:SF7">
    <property type="entry name" value="ATPASE WRNIP1"/>
    <property type="match status" value="1"/>
</dbReference>
<dbReference type="GO" id="GO:0016887">
    <property type="term" value="F:ATP hydrolysis activity"/>
    <property type="evidence" value="ECO:0007669"/>
    <property type="project" value="InterPro"/>
</dbReference>
<evidence type="ECO:0000313" key="5">
    <source>
        <dbReference type="EMBL" id="AYC29715.1"/>
    </source>
</evidence>
<evidence type="ECO:0000256" key="3">
    <source>
        <dbReference type="ARBA" id="ARBA00022840"/>
    </source>
</evidence>
<dbReference type="GO" id="GO:0006261">
    <property type="term" value="P:DNA-templated DNA replication"/>
    <property type="evidence" value="ECO:0007669"/>
    <property type="project" value="TreeGrafter"/>
</dbReference>
<feature type="domain" description="AAA+ ATPase" evidence="4">
    <location>
        <begin position="39"/>
        <end position="151"/>
    </location>
</feature>
<dbReference type="Gene3D" id="1.20.272.10">
    <property type="match status" value="1"/>
</dbReference>
<dbReference type="InterPro" id="IPR027417">
    <property type="entry name" value="P-loop_NTPase"/>
</dbReference>
<accession>A0A385YSB8</accession>
<dbReference type="PANTHER" id="PTHR13779">
    <property type="entry name" value="WERNER HELICASE-INTERACTING PROTEIN 1 FAMILY MEMBER"/>
    <property type="match status" value="1"/>
</dbReference>
<keyword evidence="2" id="KW-0547">Nucleotide-binding</keyword>
<dbReference type="Gene3D" id="3.40.50.300">
    <property type="entry name" value="P-loop containing nucleotide triphosphate hydrolases"/>
    <property type="match status" value="1"/>
</dbReference>
<dbReference type="GO" id="GO:0017116">
    <property type="term" value="F:single-stranded DNA helicase activity"/>
    <property type="evidence" value="ECO:0007669"/>
    <property type="project" value="TreeGrafter"/>
</dbReference>
<dbReference type="InterPro" id="IPR003959">
    <property type="entry name" value="ATPase_AAA_core"/>
</dbReference>
<keyword evidence="3" id="KW-0067">ATP-binding</keyword>
<dbReference type="RefSeq" id="WP_119883453.1">
    <property type="nucleotide sequence ID" value="NZ_CP032418.1"/>
</dbReference>
<evidence type="ECO:0000259" key="4">
    <source>
        <dbReference type="SMART" id="SM00382"/>
    </source>
</evidence>
<evidence type="ECO:0000313" key="6">
    <source>
        <dbReference type="Proteomes" id="UP000265725"/>
    </source>
</evidence>
<organism evidence="5 6">
    <name type="scientific">Paenisporosarcina cavernae</name>
    <dbReference type="NCBI Taxonomy" id="2320858"/>
    <lineage>
        <taxon>Bacteria</taxon>
        <taxon>Bacillati</taxon>
        <taxon>Bacillota</taxon>
        <taxon>Bacilli</taxon>
        <taxon>Bacillales</taxon>
        <taxon>Caryophanaceae</taxon>
        <taxon>Paenisporosarcina</taxon>
    </lineage>
</organism>
<dbReference type="Gene3D" id="1.10.3710.10">
    <property type="entry name" value="DNA polymerase III clamp loader subunits, C-terminal domain"/>
    <property type="match status" value="1"/>
</dbReference>
<dbReference type="FunFam" id="1.20.272.10:FF:000001">
    <property type="entry name" value="Putative AAA family ATPase"/>
    <property type="match status" value="1"/>
</dbReference>